<sequence length="66" mass="6867">MKNLCRALLLIAAGMLSASQVFAEVNDTATERRFSILAGGPGLDQPQGTAVMQAHVLATADAIRAL</sequence>
<feature type="chain" id="PRO_5026951388" evidence="1">
    <location>
        <begin position="24"/>
        <end position="66"/>
    </location>
</feature>
<evidence type="ECO:0000256" key="1">
    <source>
        <dbReference type="SAM" id="SignalP"/>
    </source>
</evidence>
<name>A0A6L8KA70_9BURK</name>
<proteinExistence type="predicted"/>
<accession>A0A6L8KA70</accession>
<dbReference type="AlphaFoldDB" id="A0A6L8KA70"/>
<dbReference type="RefSeq" id="WP_161007395.1">
    <property type="nucleotide sequence ID" value="NZ_WWCN01000008.1"/>
</dbReference>
<keyword evidence="1" id="KW-0732">Signal</keyword>
<comment type="caution">
    <text evidence="2">The sequence shown here is derived from an EMBL/GenBank/DDBJ whole genome shotgun (WGS) entry which is preliminary data.</text>
</comment>
<protein>
    <submittedName>
        <fullName evidence="2">Uncharacterized protein</fullName>
    </submittedName>
</protein>
<keyword evidence="3" id="KW-1185">Reference proteome</keyword>
<organism evidence="2 3">
    <name type="scientific">Duganella flavida</name>
    <dbReference type="NCBI Taxonomy" id="2692175"/>
    <lineage>
        <taxon>Bacteria</taxon>
        <taxon>Pseudomonadati</taxon>
        <taxon>Pseudomonadota</taxon>
        <taxon>Betaproteobacteria</taxon>
        <taxon>Burkholderiales</taxon>
        <taxon>Oxalobacteraceae</taxon>
        <taxon>Telluria group</taxon>
        <taxon>Duganella</taxon>
    </lineage>
</organism>
<dbReference type="EMBL" id="WWCN01000008">
    <property type="protein sequence ID" value="MYM23925.1"/>
    <property type="molecule type" value="Genomic_DNA"/>
</dbReference>
<evidence type="ECO:0000313" key="3">
    <source>
        <dbReference type="Proteomes" id="UP000479335"/>
    </source>
</evidence>
<gene>
    <name evidence="2" type="ORF">GTP46_14830</name>
</gene>
<feature type="signal peptide" evidence="1">
    <location>
        <begin position="1"/>
        <end position="23"/>
    </location>
</feature>
<dbReference type="Proteomes" id="UP000479335">
    <property type="component" value="Unassembled WGS sequence"/>
</dbReference>
<evidence type="ECO:0000313" key="2">
    <source>
        <dbReference type="EMBL" id="MYM23925.1"/>
    </source>
</evidence>
<reference evidence="2 3" key="1">
    <citation type="submission" date="2019-12" db="EMBL/GenBank/DDBJ databases">
        <title>Novel species isolated from a subtropical stream in China.</title>
        <authorList>
            <person name="Lu H."/>
        </authorList>
    </citation>
    <scope>NUCLEOTIDE SEQUENCE [LARGE SCALE GENOMIC DNA]</scope>
    <source>
        <strain evidence="2 3">FT135W</strain>
    </source>
</reference>